<evidence type="ECO:0000256" key="3">
    <source>
        <dbReference type="ARBA" id="ARBA00022729"/>
    </source>
</evidence>
<evidence type="ECO:0000313" key="7">
    <source>
        <dbReference type="EMBL" id="MFC6646894.1"/>
    </source>
</evidence>
<keyword evidence="8" id="KW-1185">Reference proteome</keyword>
<dbReference type="Pfam" id="PF13462">
    <property type="entry name" value="Thioredoxin_4"/>
    <property type="match status" value="1"/>
</dbReference>
<evidence type="ECO:0000256" key="4">
    <source>
        <dbReference type="ARBA" id="ARBA00022764"/>
    </source>
</evidence>
<feature type="domain" description="Thioredoxin" evidence="6">
    <location>
        <begin position="103"/>
        <end position="278"/>
    </location>
</feature>
<dbReference type="PROSITE" id="PS51352">
    <property type="entry name" value="THIOREDOXIN_2"/>
    <property type="match status" value="1"/>
</dbReference>
<evidence type="ECO:0000259" key="6">
    <source>
        <dbReference type="PROSITE" id="PS51352"/>
    </source>
</evidence>
<accession>A0ABW1ZCM2</accession>
<sequence length="333" mass="35426">MKQTVKAAVLGWALAGAATMTAQTAAPAAPAPTAAARAAAQGVKFPTPNPKNFTATTPTAADTDAFLKQLWGYDENRVWSVQAIQSTPAPGMAKVSVLVGDTRQPGKEVESVFYVTPDGKHALAGDIMDFGPKPFAEKRARLQAEAKGAAHGAKGNELLLVEFADLQCPHCKEAQVAMNQLETDFPQARIVFEHYPISEIHPYAAEAAAMGECIRKEKGDEAFFKYVNAVFEAQEALTDSNHEGALTTAIARAEADPAKVRACSATPEIKALVASQRKLGEDLGVNSTPTLFINGWALPVASIPYETLKKMIAFRAGLDGVTVHLQPTLTSLQ</sequence>
<comment type="similarity">
    <text evidence="2">Belongs to the thioredoxin family. DsbC subfamily.</text>
</comment>
<name>A0ABW1ZCM2_9BACT</name>
<dbReference type="Proteomes" id="UP001596391">
    <property type="component" value="Unassembled WGS sequence"/>
</dbReference>
<comment type="caution">
    <text evidence="7">The sequence shown here is derived from an EMBL/GenBank/DDBJ whole genome shotgun (WGS) entry which is preliminary data.</text>
</comment>
<dbReference type="Pfam" id="PF10411">
    <property type="entry name" value="DsbC_N"/>
    <property type="match status" value="1"/>
</dbReference>
<dbReference type="EMBL" id="JBHSWI010000001">
    <property type="protein sequence ID" value="MFC6646894.1"/>
    <property type="molecule type" value="Genomic_DNA"/>
</dbReference>
<keyword evidence="3 5" id="KW-0732">Signal</keyword>
<dbReference type="InterPro" id="IPR036249">
    <property type="entry name" value="Thioredoxin-like_sf"/>
</dbReference>
<dbReference type="InterPro" id="IPR051470">
    <property type="entry name" value="Thiol:disulfide_interchange"/>
</dbReference>
<dbReference type="SUPFAM" id="SSF52833">
    <property type="entry name" value="Thioredoxin-like"/>
    <property type="match status" value="1"/>
</dbReference>
<organism evidence="7 8">
    <name type="scientific">Granulicella cerasi</name>
    <dbReference type="NCBI Taxonomy" id="741063"/>
    <lineage>
        <taxon>Bacteria</taxon>
        <taxon>Pseudomonadati</taxon>
        <taxon>Acidobacteriota</taxon>
        <taxon>Terriglobia</taxon>
        <taxon>Terriglobales</taxon>
        <taxon>Acidobacteriaceae</taxon>
        <taxon>Granulicella</taxon>
    </lineage>
</organism>
<feature type="chain" id="PRO_5045299505" evidence="5">
    <location>
        <begin position="29"/>
        <end position="333"/>
    </location>
</feature>
<proteinExistence type="inferred from homology"/>
<dbReference type="InterPro" id="IPR012336">
    <property type="entry name" value="Thioredoxin-like_fold"/>
</dbReference>
<evidence type="ECO:0000256" key="5">
    <source>
        <dbReference type="SAM" id="SignalP"/>
    </source>
</evidence>
<dbReference type="Gene3D" id="3.40.30.10">
    <property type="entry name" value="Glutaredoxin"/>
    <property type="match status" value="1"/>
</dbReference>
<evidence type="ECO:0000313" key="8">
    <source>
        <dbReference type="Proteomes" id="UP001596391"/>
    </source>
</evidence>
<feature type="signal peptide" evidence="5">
    <location>
        <begin position="1"/>
        <end position="28"/>
    </location>
</feature>
<dbReference type="RefSeq" id="WP_263371168.1">
    <property type="nucleotide sequence ID" value="NZ_JAGSYD010000002.1"/>
</dbReference>
<evidence type="ECO:0000256" key="2">
    <source>
        <dbReference type="ARBA" id="ARBA00009813"/>
    </source>
</evidence>
<protein>
    <submittedName>
        <fullName evidence="7">Thioredoxin domain-containing protein</fullName>
    </submittedName>
</protein>
<dbReference type="PANTHER" id="PTHR35272">
    <property type="entry name" value="THIOL:DISULFIDE INTERCHANGE PROTEIN DSBC-RELATED"/>
    <property type="match status" value="1"/>
</dbReference>
<evidence type="ECO:0000256" key="1">
    <source>
        <dbReference type="ARBA" id="ARBA00004418"/>
    </source>
</evidence>
<dbReference type="Gene3D" id="3.10.450.70">
    <property type="entry name" value="Disulphide bond isomerase, DsbC/G, N-terminal"/>
    <property type="match status" value="1"/>
</dbReference>
<keyword evidence="4" id="KW-0574">Periplasm</keyword>
<dbReference type="InterPro" id="IPR018950">
    <property type="entry name" value="DiS-bond_isomerase_DsbC/G_N"/>
</dbReference>
<dbReference type="PANTHER" id="PTHR35272:SF3">
    <property type="entry name" value="THIOL:DISULFIDE INTERCHANGE PROTEIN DSBC"/>
    <property type="match status" value="1"/>
</dbReference>
<reference evidence="8" key="1">
    <citation type="journal article" date="2019" name="Int. J. Syst. Evol. Microbiol.">
        <title>The Global Catalogue of Microorganisms (GCM) 10K type strain sequencing project: providing services to taxonomists for standard genome sequencing and annotation.</title>
        <authorList>
            <consortium name="The Broad Institute Genomics Platform"/>
            <consortium name="The Broad Institute Genome Sequencing Center for Infectious Disease"/>
            <person name="Wu L."/>
            <person name="Ma J."/>
        </authorList>
    </citation>
    <scope>NUCLEOTIDE SEQUENCE [LARGE SCALE GENOMIC DNA]</scope>
    <source>
        <strain evidence="8">CGMCC 1.16026</strain>
    </source>
</reference>
<comment type="subcellular location">
    <subcellularLocation>
        <location evidence="1">Periplasm</location>
    </subcellularLocation>
</comment>
<dbReference type="InterPro" id="IPR013766">
    <property type="entry name" value="Thioredoxin_domain"/>
</dbReference>
<dbReference type="InterPro" id="IPR009094">
    <property type="entry name" value="DiS-bond_isomerase_DsbC/G_N_sf"/>
</dbReference>
<gene>
    <name evidence="7" type="ORF">ACFQBQ_15165</name>
</gene>